<feature type="non-terminal residue" evidence="1">
    <location>
        <position position="15"/>
    </location>
</feature>
<dbReference type="EMBL" id="KK784884">
    <property type="protein sequence ID" value="KDO74367.1"/>
    <property type="molecule type" value="Genomic_DNA"/>
</dbReference>
<name>A0A067GG00_CITSI</name>
<reference evidence="1 2" key="1">
    <citation type="submission" date="2014-04" db="EMBL/GenBank/DDBJ databases">
        <authorList>
            <consortium name="International Citrus Genome Consortium"/>
            <person name="Gmitter F."/>
            <person name="Chen C."/>
            <person name="Farmerie W."/>
            <person name="Harkins T."/>
            <person name="Desany B."/>
            <person name="Mohiuddin M."/>
            <person name="Kodira C."/>
            <person name="Borodovsky M."/>
            <person name="Lomsadze A."/>
            <person name="Burns P."/>
            <person name="Jenkins J."/>
            <person name="Prochnik S."/>
            <person name="Shu S."/>
            <person name="Chapman J."/>
            <person name="Pitluck S."/>
            <person name="Schmutz J."/>
            <person name="Rokhsar D."/>
        </authorList>
    </citation>
    <scope>NUCLEOTIDE SEQUENCE</scope>
</reference>
<dbReference type="Proteomes" id="UP000027120">
    <property type="component" value="Unassembled WGS sequence"/>
</dbReference>
<evidence type="ECO:0000313" key="2">
    <source>
        <dbReference type="Proteomes" id="UP000027120"/>
    </source>
</evidence>
<evidence type="ECO:0000313" key="1">
    <source>
        <dbReference type="EMBL" id="KDO74367.1"/>
    </source>
</evidence>
<accession>A0A067GG00</accession>
<gene>
    <name evidence="1" type="ORF">CISIN_1g0375442mg</name>
</gene>
<proteinExistence type="predicted"/>
<keyword evidence="2" id="KW-1185">Reference proteome</keyword>
<protein>
    <submittedName>
        <fullName evidence="1">Uncharacterized protein</fullName>
    </submittedName>
</protein>
<organism evidence="1 2">
    <name type="scientific">Citrus sinensis</name>
    <name type="common">Sweet orange</name>
    <name type="synonym">Citrus aurantium var. sinensis</name>
    <dbReference type="NCBI Taxonomy" id="2711"/>
    <lineage>
        <taxon>Eukaryota</taxon>
        <taxon>Viridiplantae</taxon>
        <taxon>Streptophyta</taxon>
        <taxon>Embryophyta</taxon>
        <taxon>Tracheophyta</taxon>
        <taxon>Spermatophyta</taxon>
        <taxon>Magnoliopsida</taxon>
        <taxon>eudicotyledons</taxon>
        <taxon>Gunneridae</taxon>
        <taxon>Pentapetalae</taxon>
        <taxon>rosids</taxon>
        <taxon>malvids</taxon>
        <taxon>Sapindales</taxon>
        <taxon>Rutaceae</taxon>
        <taxon>Aurantioideae</taxon>
        <taxon>Citrus</taxon>
    </lineage>
</organism>
<sequence>MSNFQLQLTVALRSR</sequence>